<feature type="transmembrane region" description="Helical" evidence="8">
    <location>
        <begin position="232"/>
        <end position="250"/>
    </location>
</feature>
<keyword evidence="10" id="KW-1185">Reference proteome</keyword>
<evidence type="ECO:0000256" key="2">
    <source>
        <dbReference type="ARBA" id="ARBA00009142"/>
    </source>
</evidence>
<proteinExistence type="inferred from homology"/>
<evidence type="ECO:0000256" key="4">
    <source>
        <dbReference type="ARBA" id="ARBA00022475"/>
    </source>
</evidence>
<dbReference type="PANTHER" id="PTHR30269:SF0">
    <property type="entry name" value="MEMBRANE TRANSPORTER PROTEIN YFCA-RELATED"/>
    <property type="match status" value="1"/>
</dbReference>
<sequence>MIELAFELTPSFALGLVLLALAAGTLDTLAGGGGLIVIPGQIFFGVPAVASIANNKCSAFAGTLMASWRLWRRGLLVWHEVRYPVLAAFVGSLVGASILKGLDPAFIERVIPYALLAIASYFALASRLDLPRFACPPALVILSMGLAGAYDGFLGPGTGSIMLALLMVVTQASMTQATVMVKACNGASNVAALIVFAPSALVLWPVVVCLLVGQLAGGWIGALLVERHAERVARPLVIVVSLVMALRLLWMNLASGAGI</sequence>
<dbReference type="PANTHER" id="PTHR30269">
    <property type="entry name" value="TRANSMEMBRANE PROTEIN YFCA"/>
    <property type="match status" value="1"/>
</dbReference>
<keyword evidence="6 8" id="KW-1133">Transmembrane helix</keyword>
<feature type="transmembrane region" description="Helical" evidence="8">
    <location>
        <begin position="193"/>
        <end position="220"/>
    </location>
</feature>
<keyword evidence="5 8" id="KW-0812">Transmembrane</keyword>
<dbReference type="InterPro" id="IPR052017">
    <property type="entry name" value="TSUP"/>
</dbReference>
<reference evidence="9 10" key="1">
    <citation type="submission" date="2019-11" db="EMBL/GenBank/DDBJ databases">
        <authorList>
            <person name="Khan S.A."/>
            <person name="Jeon C.O."/>
            <person name="Chun B.H."/>
        </authorList>
    </citation>
    <scope>NUCLEOTIDE SEQUENCE [LARGE SCALE GENOMIC DNA]</scope>
    <source>
        <strain evidence="9 10">IMCC 1097</strain>
    </source>
</reference>
<dbReference type="OrthoDB" id="554695at2"/>
<feature type="transmembrane region" description="Helical" evidence="8">
    <location>
        <begin position="75"/>
        <end position="98"/>
    </location>
</feature>
<feature type="transmembrane region" description="Helical" evidence="8">
    <location>
        <begin position="110"/>
        <end position="126"/>
    </location>
</feature>
<dbReference type="AlphaFoldDB" id="A0A5Q2QDB8"/>
<gene>
    <name evidence="9" type="ORF">GH975_05250</name>
</gene>
<keyword evidence="7 8" id="KW-0472">Membrane</keyword>
<name>A0A5Q2QDB8_9GAMM</name>
<dbReference type="Pfam" id="PF01925">
    <property type="entry name" value="TauE"/>
    <property type="match status" value="1"/>
</dbReference>
<dbReference type="KEGG" id="llp:GH975_05250"/>
<organism evidence="9 10">
    <name type="scientific">Litorivicinus lipolyticus</name>
    <dbReference type="NCBI Taxonomy" id="418701"/>
    <lineage>
        <taxon>Bacteria</taxon>
        <taxon>Pseudomonadati</taxon>
        <taxon>Pseudomonadota</taxon>
        <taxon>Gammaproteobacteria</taxon>
        <taxon>Oceanospirillales</taxon>
        <taxon>Litorivicinaceae</taxon>
        <taxon>Litorivicinus</taxon>
    </lineage>
</organism>
<comment type="similarity">
    <text evidence="2 8">Belongs to the 4-toluene sulfonate uptake permease (TSUP) (TC 2.A.102) family.</text>
</comment>
<keyword evidence="3" id="KW-0813">Transport</keyword>
<accession>A0A5Q2QDB8</accession>
<evidence type="ECO:0000256" key="3">
    <source>
        <dbReference type="ARBA" id="ARBA00022448"/>
    </source>
</evidence>
<evidence type="ECO:0000256" key="8">
    <source>
        <dbReference type="RuleBase" id="RU363041"/>
    </source>
</evidence>
<evidence type="ECO:0000256" key="1">
    <source>
        <dbReference type="ARBA" id="ARBA00004651"/>
    </source>
</evidence>
<protein>
    <recommendedName>
        <fullName evidence="8">Probable membrane transporter protein</fullName>
    </recommendedName>
</protein>
<dbReference type="EMBL" id="CP045871">
    <property type="protein sequence ID" value="QGG80016.1"/>
    <property type="molecule type" value="Genomic_DNA"/>
</dbReference>
<evidence type="ECO:0000313" key="10">
    <source>
        <dbReference type="Proteomes" id="UP000388235"/>
    </source>
</evidence>
<evidence type="ECO:0000256" key="6">
    <source>
        <dbReference type="ARBA" id="ARBA00022989"/>
    </source>
</evidence>
<dbReference type="Proteomes" id="UP000388235">
    <property type="component" value="Chromosome"/>
</dbReference>
<evidence type="ECO:0000256" key="5">
    <source>
        <dbReference type="ARBA" id="ARBA00022692"/>
    </source>
</evidence>
<evidence type="ECO:0000256" key="7">
    <source>
        <dbReference type="ARBA" id="ARBA00023136"/>
    </source>
</evidence>
<dbReference type="InterPro" id="IPR002781">
    <property type="entry name" value="TM_pro_TauE-like"/>
</dbReference>
<evidence type="ECO:0000313" key="9">
    <source>
        <dbReference type="EMBL" id="QGG80016.1"/>
    </source>
</evidence>
<dbReference type="GO" id="GO:0005886">
    <property type="term" value="C:plasma membrane"/>
    <property type="evidence" value="ECO:0007669"/>
    <property type="project" value="UniProtKB-SubCell"/>
</dbReference>
<keyword evidence="4 8" id="KW-1003">Cell membrane</keyword>
<comment type="subcellular location">
    <subcellularLocation>
        <location evidence="1 8">Cell membrane</location>
        <topology evidence="1 8">Multi-pass membrane protein</topology>
    </subcellularLocation>
</comment>